<dbReference type="EMBL" id="CP110615">
    <property type="protein sequence ID" value="UZJ25149.1"/>
    <property type="molecule type" value="Genomic_DNA"/>
</dbReference>
<dbReference type="PANTHER" id="PTHR11709:SF394">
    <property type="entry name" value="FI03373P-RELATED"/>
    <property type="match status" value="1"/>
</dbReference>
<dbReference type="RefSeq" id="WP_265383255.1">
    <property type="nucleotide sequence ID" value="NZ_CP110615.1"/>
</dbReference>
<keyword evidence="1" id="KW-0479">Metal-binding</keyword>
<dbReference type="CDD" id="cd13870">
    <property type="entry name" value="CuRO_2_CopA_like_1"/>
    <property type="match status" value="1"/>
</dbReference>
<organism evidence="7 8">
    <name type="scientific">Rhodococcus antarcticus</name>
    <dbReference type="NCBI Taxonomy" id="2987751"/>
    <lineage>
        <taxon>Bacteria</taxon>
        <taxon>Bacillati</taxon>
        <taxon>Actinomycetota</taxon>
        <taxon>Actinomycetes</taxon>
        <taxon>Mycobacteriales</taxon>
        <taxon>Nocardiaceae</taxon>
        <taxon>Rhodococcus</taxon>
    </lineage>
</organism>
<feature type="domain" description="Plastocyanin-like" evidence="5">
    <location>
        <begin position="429"/>
        <end position="541"/>
    </location>
</feature>
<dbReference type="CDD" id="cd13896">
    <property type="entry name" value="CuRO_3_CopA"/>
    <property type="match status" value="1"/>
</dbReference>
<sequence length="544" mass="56639">MSDQPVQPAPKSSRPFTRRRVLTLGAAGLAVAGAGAAGVELFTRSPASPASPAAQIGPRSPLVAATEAARSTTGRVVTQTLTAAPATVDLGGRVVNTWAYNGGVGTPLIRVTAGDRLDVHLVNQLTDPTTVHWHGLALRNDMDGVPGVTMDPVAPAADFRYSFTAPHPGTYWFHPHVGVQMDRGLQGALVIDDPQEPGGYDQEAVLILDDWTDGWSDTPDAILARLGRDGMSMGGSSGTGSGGMGGMDMGSSSGTGSGGMGGMDMGSSVSAADPLGTDTGDVVYPAHLINGRLPQDPTLVSASPGQRIRFRLINAGSDTAYRFAVGGHRLTVTHADGFPVRPVEVDSVLLGMGERYDVVVTAGDGAFPIVAAPEGKPDPAAQALLRTSGGTAPAVGVRPVELGGRLLTYADLVPTAAAALAVRPPDRQLDLTLGMVDGGRQWVLNGVPYDQHQALDVTSGQRVRITMRNETSMFHPMHLHGHTFAVVNGSDTAAPGVRKDTVNVLPMQTLAIDLDTDNPGQWLAHCHNAYHGELGMMTVMSYTV</sequence>
<dbReference type="InterPro" id="IPR006311">
    <property type="entry name" value="TAT_signal"/>
</dbReference>
<dbReference type="PROSITE" id="PS51318">
    <property type="entry name" value="TAT"/>
    <property type="match status" value="1"/>
</dbReference>
<dbReference type="InterPro" id="IPR034279">
    <property type="entry name" value="CuRO_3_CopA"/>
</dbReference>
<evidence type="ECO:0000256" key="3">
    <source>
        <dbReference type="ARBA" id="ARBA00023008"/>
    </source>
</evidence>
<proteinExistence type="predicted"/>
<feature type="domain" description="Plastocyanin-like" evidence="6">
    <location>
        <begin position="90"/>
        <end position="195"/>
    </location>
</feature>
<dbReference type="Pfam" id="PF00394">
    <property type="entry name" value="Cu-oxidase"/>
    <property type="match status" value="1"/>
</dbReference>
<evidence type="ECO:0000259" key="5">
    <source>
        <dbReference type="Pfam" id="PF07731"/>
    </source>
</evidence>
<dbReference type="InterPro" id="IPR011706">
    <property type="entry name" value="Cu-oxidase_C"/>
</dbReference>
<dbReference type="Gene3D" id="2.60.40.420">
    <property type="entry name" value="Cupredoxins - blue copper proteins"/>
    <property type="match status" value="3"/>
</dbReference>
<dbReference type="Pfam" id="PF07731">
    <property type="entry name" value="Cu-oxidase_2"/>
    <property type="match status" value="1"/>
</dbReference>
<dbReference type="PROSITE" id="PS00080">
    <property type="entry name" value="MULTICOPPER_OXIDASE2"/>
    <property type="match status" value="1"/>
</dbReference>
<gene>
    <name evidence="7" type="ORF">RHODO2019_01150</name>
</gene>
<evidence type="ECO:0000259" key="4">
    <source>
        <dbReference type="Pfam" id="PF00394"/>
    </source>
</evidence>
<name>A0ABY6P0F8_9NOCA</name>
<evidence type="ECO:0000313" key="8">
    <source>
        <dbReference type="Proteomes" id="UP001164965"/>
    </source>
</evidence>
<protein>
    <submittedName>
        <fullName evidence="7">Multicopper oxidase family protein</fullName>
    </submittedName>
</protein>
<dbReference type="InterPro" id="IPR045087">
    <property type="entry name" value="Cu-oxidase_fam"/>
</dbReference>
<evidence type="ECO:0000313" key="7">
    <source>
        <dbReference type="EMBL" id="UZJ25149.1"/>
    </source>
</evidence>
<keyword evidence="8" id="KW-1185">Reference proteome</keyword>
<evidence type="ECO:0000256" key="2">
    <source>
        <dbReference type="ARBA" id="ARBA00023002"/>
    </source>
</evidence>
<dbReference type="InterPro" id="IPR002355">
    <property type="entry name" value="Cu_oxidase_Cu_BS"/>
</dbReference>
<dbReference type="Proteomes" id="UP001164965">
    <property type="component" value="Chromosome"/>
</dbReference>
<keyword evidence="2" id="KW-0560">Oxidoreductase</keyword>
<keyword evidence="3" id="KW-0186">Copper</keyword>
<accession>A0ABY6P0F8</accession>
<dbReference type="Pfam" id="PF07732">
    <property type="entry name" value="Cu-oxidase_3"/>
    <property type="match status" value="1"/>
</dbReference>
<reference evidence="7" key="1">
    <citation type="submission" date="2022-10" db="EMBL/GenBank/DDBJ databases">
        <title>Rhodococcus sp.75.</title>
        <authorList>
            <person name="Sun M."/>
        </authorList>
    </citation>
    <scope>NUCLEOTIDE SEQUENCE</scope>
    <source>
        <strain evidence="7">75</strain>
    </source>
</reference>
<dbReference type="InterPro" id="IPR008972">
    <property type="entry name" value="Cupredoxin"/>
</dbReference>
<dbReference type="PANTHER" id="PTHR11709">
    <property type="entry name" value="MULTI-COPPER OXIDASE"/>
    <property type="match status" value="1"/>
</dbReference>
<evidence type="ECO:0000259" key="6">
    <source>
        <dbReference type="Pfam" id="PF07732"/>
    </source>
</evidence>
<dbReference type="InterPro" id="IPR001117">
    <property type="entry name" value="Cu-oxidase_2nd"/>
</dbReference>
<feature type="domain" description="Plastocyanin-like" evidence="4">
    <location>
        <begin position="285"/>
        <end position="386"/>
    </location>
</feature>
<evidence type="ECO:0000256" key="1">
    <source>
        <dbReference type="ARBA" id="ARBA00022723"/>
    </source>
</evidence>
<dbReference type="InterPro" id="IPR011707">
    <property type="entry name" value="Cu-oxidase-like_N"/>
</dbReference>
<dbReference type="SUPFAM" id="SSF49503">
    <property type="entry name" value="Cupredoxins"/>
    <property type="match status" value="3"/>
</dbReference>
<dbReference type="CDD" id="cd13861">
    <property type="entry name" value="CuRO_1_CumA_like"/>
    <property type="match status" value="1"/>
</dbReference>